<feature type="compositionally biased region" description="Basic residues" evidence="1">
    <location>
        <begin position="148"/>
        <end position="161"/>
    </location>
</feature>
<feature type="compositionally biased region" description="Basic and acidic residues" evidence="1">
    <location>
        <begin position="49"/>
        <end position="61"/>
    </location>
</feature>
<feature type="non-terminal residue" evidence="2">
    <location>
        <position position="1"/>
    </location>
</feature>
<accession>A0AAD9CIT6</accession>
<gene>
    <name evidence="2" type="ORF">KUDE01_005554</name>
</gene>
<feature type="region of interest" description="Disordered" evidence="1">
    <location>
        <begin position="30"/>
        <end position="92"/>
    </location>
</feature>
<feature type="region of interest" description="Disordered" evidence="1">
    <location>
        <begin position="295"/>
        <end position="320"/>
    </location>
</feature>
<dbReference type="EMBL" id="JASDAP010000005">
    <property type="protein sequence ID" value="KAK1902593.1"/>
    <property type="molecule type" value="Genomic_DNA"/>
</dbReference>
<proteinExistence type="predicted"/>
<sequence length="343" mass="37479">MLTWIGGACCSEEEERQLREAVLRQTCCRKTEPSHREKSGGTPGGTGRDTGRNRGRHREEPGETPGETGGETVETEPCCRTPAPGLTQPIRAPLTCSQVSRQLRAPAPDQLARRRVRRLAPDLDYQRVLRRRDLSSMKPDSMAEDPRGKRRKQAHPRRQTGKSHSLCPGTGALRRGDRPGQALSGGETKRGSRGGALTSAAGLYCRGLGEREGTHRVPLRPSETLRDPPARTPRQISDANGSNGSQLIQRPDLLTVLVSSESLQISGQQILFITVQTEERTEKGELKEFALNRTPPPIETFLSPPLTPTPSSDIEPSYWSSDSACKRCPVGSHGDGQLPLVLP</sequence>
<feature type="compositionally biased region" description="Basic and acidic residues" evidence="1">
    <location>
        <begin position="30"/>
        <end position="39"/>
    </location>
</feature>
<dbReference type="AlphaFoldDB" id="A0AAD9CIT6"/>
<feature type="region of interest" description="Disordered" evidence="1">
    <location>
        <begin position="130"/>
        <end position="195"/>
    </location>
</feature>
<feature type="compositionally biased region" description="Polar residues" evidence="1">
    <location>
        <begin position="234"/>
        <end position="246"/>
    </location>
</feature>
<comment type="caution">
    <text evidence="2">The sequence shown here is derived from an EMBL/GenBank/DDBJ whole genome shotgun (WGS) entry which is preliminary data.</text>
</comment>
<dbReference type="Proteomes" id="UP001228049">
    <property type="component" value="Unassembled WGS sequence"/>
</dbReference>
<organism evidence="2 3">
    <name type="scientific">Dissostichus eleginoides</name>
    <name type="common">Patagonian toothfish</name>
    <name type="synonym">Dissostichus amissus</name>
    <dbReference type="NCBI Taxonomy" id="100907"/>
    <lineage>
        <taxon>Eukaryota</taxon>
        <taxon>Metazoa</taxon>
        <taxon>Chordata</taxon>
        <taxon>Craniata</taxon>
        <taxon>Vertebrata</taxon>
        <taxon>Euteleostomi</taxon>
        <taxon>Actinopterygii</taxon>
        <taxon>Neopterygii</taxon>
        <taxon>Teleostei</taxon>
        <taxon>Neoteleostei</taxon>
        <taxon>Acanthomorphata</taxon>
        <taxon>Eupercaria</taxon>
        <taxon>Perciformes</taxon>
        <taxon>Notothenioidei</taxon>
        <taxon>Nototheniidae</taxon>
        <taxon>Dissostichus</taxon>
    </lineage>
</organism>
<name>A0AAD9CIT6_DISEL</name>
<reference evidence="2" key="1">
    <citation type="submission" date="2023-04" db="EMBL/GenBank/DDBJ databases">
        <title>Chromosome-level genome of Chaenocephalus aceratus.</title>
        <authorList>
            <person name="Park H."/>
        </authorList>
    </citation>
    <scope>NUCLEOTIDE SEQUENCE</scope>
    <source>
        <strain evidence="2">DE</strain>
        <tissue evidence="2">Muscle</tissue>
    </source>
</reference>
<evidence type="ECO:0000256" key="1">
    <source>
        <dbReference type="SAM" id="MobiDB-lite"/>
    </source>
</evidence>
<keyword evidence="3" id="KW-1185">Reference proteome</keyword>
<evidence type="ECO:0000313" key="3">
    <source>
        <dbReference type="Proteomes" id="UP001228049"/>
    </source>
</evidence>
<protein>
    <submittedName>
        <fullName evidence="2">Transcription factor SOX-4</fullName>
    </submittedName>
</protein>
<feature type="region of interest" description="Disordered" evidence="1">
    <location>
        <begin position="212"/>
        <end position="246"/>
    </location>
</feature>
<feature type="compositionally biased region" description="Low complexity" evidence="1">
    <location>
        <begin position="63"/>
        <end position="76"/>
    </location>
</feature>
<evidence type="ECO:0000313" key="2">
    <source>
        <dbReference type="EMBL" id="KAK1902593.1"/>
    </source>
</evidence>